<dbReference type="PROSITE" id="PS50192">
    <property type="entry name" value="T_SNARE"/>
    <property type="match status" value="1"/>
</dbReference>
<protein>
    <submittedName>
        <fullName evidence="9">Snare complex subunit</fullName>
    </submittedName>
</protein>
<dbReference type="EMBL" id="JAKWBI020000478">
    <property type="protein sequence ID" value="KAJ2894579.1"/>
    <property type="molecule type" value="Genomic_DNA"/>
</dbReference>
<keyword evidence="4" id="KW-1133">Transmembrane helix</keyword>
<dbReference type="InterPro" id="IPR000727">
    <property type="entry name" value="T_SNARE_dom"/>
</dbReference>
<dbReference type="AlphaFoldDB" id="A0AAD5RHU1"/>
<comment type="subcellular location">
    <subcellularLocation>
        <location evidence="1">Membrane</location>
        <topology evidence="1">Single-pass membrane protein</topology>
    </subcellularLocation>
</comment>
<comment type="caution">
    <text evidence="9">The sequence shown here is derived from an EMBL/GenBank/DDBJ whole genome shotgun (WGS) entry which is preliminary data.</text>
</comment>
<dbReference type="Gene3D" id="1.20.5.110">
    <property type="match status" value="1"/>
</dbReference>
<dbReference type="GO" id="GO:0012505">
    <property type="term" value="C:endomembrane system"/>
    <property type="evidence" value="ECO:0007669"/>
    <property type="project" value="UniProtKB-ARBA"/>
</dbReference>
<keyword evidence="3" id="KW-0812">Transmembrane</keyword>
<evidence type="ECO:0000256" key="1">
    <source>
        <dbReference type="ARBA" id="ARBA00004167"/>
    </source>
</evidence>
<evidence type="ECO:0000256" key="6">
    <source>
        <dbReference type="SAM" id="MobiDB-lite"/>
    </source>
</evidence>
<dbReference type="PROSITE" id="PS50195">
    <property type="entry name" value="PX"/>
    <property type="match status" value="1"/>
</dbReference>
<evidence type="ECO:0000256" key="3">
    <source>
        <dbReference type="ARBA" id="ARBA00022692"/>
    </source>
</evidence>
<evidence type="ECO:0000259" key="7">
    <source>
        <dbReference type="PROSITE" id="PS50192"/>
    </source>
</evidence>
<feature type="region of interest" description="Disordered" evidence="6">
    <location>
        <begin position="242"/>
        <end position="276"/>
    </location>
</feature>
<dbReference type="SMART" id="SM00312">
    <property type="entry name" value="PX"/>
    <property type="match status" value="1"/>
</dbReference>
<accession>A0AAD5RHU1</accession>
<name>A0AAD5RHU1_9PEZI</name>
<dbReference type="PANTHER" id="PTHR12791">
    <property type="entry name" value="GOLGI SNARE BET1-RELATED"/>
    <property type="match status" value="1"/>
</dbReference>
<gene>
    <name evidence="9" type="ORF">MKZ38_007402</name>
</gene>
<keyword evidence="5" id="KW-0472">Membrane</keyword>
<feature type="domain" description="PX" evidence="8">
    <location>
        <begin position="2"/>
        <end position="117"/>
    </location>
</feature>
<reference evidence="9" key="1">
    <citation type="submission" date="2022-07" db="EMBL/GenBank/DDBJ databases">
        <title>Draft genome sequence of Zalerion maritima ATCC 34329, a (micro)plastics degrading marine fungus.</title>
        <authorList>
            <person name="Paco A."/>
            <person name="Goncalves M.F.M."/>
            <person name="Rocha-Santos T.A.P."/>
            <person name="Alves A."/>
        </authorList>
    </citation>
    <scope>NUCLEOTIDE SEQUENCE</scope>
    <source>
        <strain evidence="9">ATCC 34329</strain>
    </source>
</reference>
<evidence type="ECO:0000313" key="10">
    <source>
        <dbReference type="Proteomes" id="UP001201980"/>
    </source>
</evidence>
<evidence type="ECO:0000259" key="8">
    <source>
        <dbReference type="PROSITE" id="PS50195"/>
    </source>
</evidence>
<evidence type="ECO:0000256" key="5">
    <source>
        <dbReference type="ARBA" id="ARBA00023136"/>
    </source>
</evidence>
<organism evidence="9 10">
    <name type="scientific">Zalerion maritima</name>
    <dbReference type="NCBI Taxonomy" id="339359"/>
    <lineage>
        <taxon>Eukaryota</taxon>
        <taxon>Fungi</taxon>
        <taxon>Dikarya</taxon>
        <taxon>Ascomycota</taxon>
        <taxon>Pezizomycotina</taxon>
        <taxon>Sordariomycetes</taxon>
        <taxon>Lulworthiomycetidae</taxon>
        <taxon>Lulworthiales</taxon>
        <taxon>Lulworthiaceae</taxon>
        <taxon>Zalerion</taxon>
    </lineage>
</organism>
<dbReference type="Proteomes" id="UP001201980">
    <property type="component" value="Unassembled WGS sequence"/>
</dbReference>
<dbReference type="GO" id="GO:0005737">
    <property type="term" value="C:cytoplasm"/>
    <property type="evidence" value="ECO:0007669"/>
    <property type="project" value="UniProtKB-ARBA"/>
</dbReference>
<dbReference type="GO" id="GO:0016020">
    <property type="term" value="C:membrane"/>
    <property type="evidence" value="ECO:0007669"/>
    <property type="project" value="UniProtKB-SubCell"/>
</dbReference>
<dbReference type="InterPro" id="IPR036871">
    <property type="entry name" value="PX_dom_sf"/>
</dbReference>
<feature type="domain" description="T-SNARE coiled-coil homology" evidence="7">
    <location>
        <begin position="303"/>
        <end position="365"/>
    </location>
</feature>
<dbReference type="SMART" id="SM00397">
    <property type="entry name" value="t_SNARE"/>
    <property type="match status" value="1"/>
</dbReference>
<sequence>MAPPAEISIPSTSLSSDPKPHTLYTITLRLPLRSFVVQKRYNDFDTLHEALTSAVGSPPPRPLPAKTWFKSTVHNTDLTEERRVALEKYLRAIAESPDRRWRDTTAWRTFLNLPAGNSASSISNSHASARGMVAAANPATAQGATDPLTWLDLHKEVKAGLHEARLCLGKRDASAEGSTTALEASTSARRALVKVGTLLPSLVEGLRAIQDSGKLGEGEIRRRRDLLAAAKMEREGLEKIAASISHSRREGPARSSPSNSKAELLAGGGAPAVKMGRRAIGAPLPETERTRERDNEGVFQLQREMMEEQDQNVGELAKIVQRQKQLGMAIHDEVEQQTRMLEYMDNDVNRMQGKVKVVSNRTKKLGN</sequence>
<dbReference type="SUPFAM" id="SSF58038">
    <property type="entry name" value="SNARE fusion complex"/>
    <property type="match status" value="1"/>
</dbReference>
<dbReference type="FunFam" id="3.30.1520.10:FF:000052">
    <property type="entry name" value="Putative SNARE complex subunit (Vam7)"/>
    <property type="match status" value="1"/>
</dbReference>
<evidence type="ECO:0000313" key="9">
    <source>
        <dbReference type="EMBL" id="KAJ2894579.1"/>
    </source>
</evidence>
<dbReference type="Pfam" id="PF00787">
    <property type="entry name" value="PX"/>
    <property type="match status" value="1"/>
</dbReference>
<evidence type="ECO:0000256" key="2">
    <source>
        <dbReference type="ARBA" id="ARBA00022448"/>
    </source>
</evidence>
<evidence type="ECO:0000256" key="4">
    <source>
        <dbReference type="ARBA" id="ARBA00022989"/>
    </source>
</evidence>
<proteinExistence type="predicted"/>
<keyword evidence="2" id="KW-0813">Transport</keyword>
<dbReference type="CDD" id="cd15858">
    <property type="entry name" value="SNARE_VAM7"/>
    <property type="match status" value="1"/>
</dbReference>
<dbReference type="CDD" id="cd06897">
    <property type="entry name" value="PX_SNARE"/>
    <property type="match status" value="1"/>
</dbReference>
<dbReference type="Gene3D" id="3.30.1520.10">
    <property type="entry name" value="Phox-like domain"/>
    <property type="match status" value="1"/>
</dbReference>
<dbReference type="InterPro" id="IPR001683">
    <property type="entry name" value="PX_dom"/>
</dbReference>
<keyword evidence="10" id="KW-1185">Reference proteome</keyword>
<dbReference type="SUPFAM" id="SSF64268">
    <property type="entry name" value="PX domain"/>
    <property type="match status" value="1"/>
</dbReference>
<dbReference type="GO" id="GO:0035091">
    <property type="term" value="F:phosphatidylinositol binding"/>
    <property type="evidence" value="ECO:0007669"/>
    <property type="project" value="InterPro"/>
</dbReference>